<keyword evidence="3" id="KW-0997">Cell inner membrane</keyword>
<evidence type="ECO:0000313" key="14">
    <source>
        <dbReference type="Proteomes" id="UP000242502"/>
    </source>
</evidence>
<accession>A0A1D2QTX0</accession>
<evidence type="ECO:0000256" key="10">
    <source>
        <dbReference type="ARBA" id="ARBA00042775"/>
    </source>
</evidence>
<dbReference type="PANTHER" id="PTHR47529:SF1">
    <property type="entry name" value="PERIPLASMIC CHAPERONE PPID"/>
    <property type="match status" value="1"/>
</dbReference>
<gene>
    <name evidence="13" type="ORF">AB835_00305</name>
</gene>
<dbReference type="Proteomes" id="UP000242502">
    <property type="component" value="Unassembled WGS sequence"/>
</dbReference>
<evidence type="ECO:0000256" key="3">
    <source>
        <dbReference type="ARBA" id="ARBA00022519"/>
    </source>
</evidence>
<evidence type="ECO:0000256" key="4">
    <source>
        <dbReference type="ARBA" id="ARBA00022692"/>
    </source>
</evidence>
<evidence type="ECO:0000256" key="9">
    <source>
        <dbReference type="ARBA" id="ARBA00040743"/>
    </source>
</evidence>
<protein>
    <recommendedName>
        <fullName evidence="9">Periplasmic chaperone PpiD</fullName>
    </recommendedName>
    <alternativeName>
        <fullName evidence="10">Periplasmic folding chaperone</fullName>
    </alternativeName>
</protein>
<dbReference type="EMBL" id="MDLC01000002">
    <property type="protein sequence ID" value="ODS24983.1"/>
    <property type="molecule type" value="Genomic_DNA"/>
</dbReference>
<dbReference type="InterPro" id="IPR027304">
    <property type="entry name" value="Trigger_fact/SurA_dom_sf"/>
</dbReference>
<keyword evidence="4" id="KW-0812">Transmembrane</keyword>
<dbReference type="Gene3D" id="1.10.4030.10">
    <property type="entry name" value="Porin chaperone SurA, peptide-binding domain"/>
    <property type="match status" value="1"/>
</dbReference>
<dbReference type="SUPFAM" id="SSF109998">
    <property type="entry name" value="Triger factor/SurA peptide-binding domain-like"/>
    <property type="match status" value="1"/>
</dbReference>
<comment type="similarity">
    <text evidence="8">Belongs to the PpiD chaperone family.</text>
</comment>
<evidence type="ECO:0000256" key="2">
    <source>
        <dbReference type="ARBA" id="ARBA00022475"/>
    </source>
</evidence>
<dbReference type="PROSITE" id="PS01096">
    <property type="entry name" value="PPIC_PPIASE_1"/>
    <property type="match status" value="1"/>
</dbReference>
<evidence type="ECO:0000256" key="6">
    <source>
        <dbReference type="ARBA" id="ARBA00023136"/>
    </source>
</evidence>
<dbReference type="GO" id="GO:0003755">
    <property type="term" value="F:peptidyl-prolyl cis-trans isomerase activity"/>
    <property type="evidence" value="ECO:0007669"/>
    <property type="project" value="UniProtKB-KW"/>
</dbReference>
<dbReference type="InterPro" id="IPR046357">
    <property type="entry name" value="PPIase_dom_sf"/>
</dbReference>
<evidence type="ECO:0000259" key="12">
    <source>
        <dbReference type="PROSITE" id="PS50198"/>
    </source>
</evidence>
<dbReference type="PROSITE" id="PS50198">
    <property type="entry name" value="PPIC_PPIASE_2"/>
    <property type="match status" value="1"/>
</dbReference>
<dbReference type="Pfam" id="PF00639">
    <property type="entry name" value="Rotamase"/>
    <property type="match status" value="1"/>
</dbReference>
<dbReference type="Gene3D" id="3.10.50.40">
    <property type="match status" value="1"/>
</dbReference>
<organism evidence="13 14">
    <name type="scientific">Candidatus Endobugula sertula</name>
    <name type="common">Bugula neritina bacterial symbiont</name>
    <dbReference type="NCBI Taxonomy" id="62101"/>
    <lineage>
        <taxon>Bacteria</taxon>
        <taxon>Pseudomonadati</taxon>
        <taxon>Pseudomonadota</taxon>
        <taxon>Gammaproteobacteria</taxon>
        <taxon>Cellvibrionales</taxon>
        <taxon>Cellvibrionaceae</taxon>
        <taxon>Candidatus Endobugula</taxon>
    </lineage>
</organism>
<evidence type="ECO:0000256" key="5">
    <source>
        <dbReference type="ARBA" id="ARBA00022989"/>
    </source>
</evidence>
<keyword evidence="11" id="KW-0413">Isomerase</keyword>
<dbReference type="PANTHER" id="PTHR47529">
    <property type="entry name" value="PEPTIDYL-PROLYL CIS-TRANS ISOMERASE D"/>
    <property type="match status" value="1"/>
</dbReference>
<comment type="caution">
    <text evidence="13">The sequence shown here is derived from an EMBL/GenBank/DDBJ whole genome shotgun (WGS) entry which is preliminary data.</text>
</comment>
<keyword evidence="5" id="KW-1133">Transmembrane helix</keyword>
<dbReference type="InterPro" id="IPR052029">
    <property type="entry name" value="PpiD_chaperone"/>
</dbReference>
<evidence type="ECO:0000256" key="7">
    <source>
        <dbReference type="ARBA" id="ARBA00023186"/>
    </source>
</evidence>
<dbReference type="Pfam" id="PF13624">
    <property type="entry name" value="SurA_N_3"/>
    <property type="match status" value="1"/>
</dbReference>
<sequence length="635" mass="71171">MLQTMRNKIKGLVAIFLIGLLVIPLALLGIENLFYKNPYAPDDVAEVNGQKITEREVQLALQSERQRLQTQFGTNVPTQLLSDESLRGPVLDRLIHRALIADVAEKGNMTLLDKEIDEIIVKLPDFQVEGKFDSDRFVNLIRSIGYSPATFRAMMRKDMVVNQMKNALLMTDFVTDQEIERAVVLSRQTRDFEWITLALGDLPESMLVSDDEVNEYYESNKQDYLSEEQVAIEYLELRVDQLEKDVTVSDDEVRAQYEQELDSLSKPTEREVAHIMIEGNDDAAQAKMLEVQEKLAAGEDFATLAAKYSDDFGSRDNGGHLGVSTGDVFPAEFEQALLDLKEGDVSEPIVVDDATHFIKLLTLNAYETPSFEKERLRITAELKRIKAEEKFVSDIEILKDLAYNAENLEEVGIELNLPVNKTALFSRSGAKDVILQDSRVLEAAFSDRVVKDGFSSEVLELSTDNSAMVIKMIEHKPVRTLTLEEKKKDITGELKLEKAKARLTEQAVSIRESLDNGTSLSALSEEKGLSLSTQVAAKRHAAGVPQELLNHLFAMPHPDDDQGRIDELSLDNGDYVIVNLTKVTSGDIENLTDDERKSLKTNLASSLAGDEYQAWQSMLREEANVEVYNTETSAL</sequence>
<dbReference type="SUPFAM" id="SSF54534">
    <property type="entry name" value="FKBP-like"/>
    <property type="match status" value="1"/>
</dbReference>
<keyword evidence="7" id="KW-0143">Chaperone</keyword>
<dbReference type="STRING" id="62101.AB835_00305"/>
<name>A0A1D2QTX0_9GAMM</name>
<proteinExistence type="inferred from homology"/>
<evidence type="ECO:0000256" key="11">
    <source>
        <dbReference type="PROSITE-ProRule" id="PRU00278"/>
    </source>
</evidence>
<keyword evidence="2" id="KW-1003">Cell membrane</keyword>
<keyword evidence="6" id="KW-0472">Membrane</keyword>
<comment type="subcellular location">
    <subcellularLocation>
        <location evidence="1">Cell inner membrane</location>
        <topology evidence="1">Single-pass type II membrane protein</topology>
        <orientation evidence="1">Periplasmic side</orientation>
    </subcellularLocation>
</comment>
<keyword evidence="11" id="KW-0697">Rotamase</keyword>
<reference evidence="13 14" key="1">
    <citation type="journal article" date="2016" name="Appl. Environ. Microbiol.">
        <title>Lack of Overt Genome Reduction in the Bryostatin-Producing Bryozoan Symbiont "Candidatus Endobugula sertula".</title>
        <authorList>
            <person name="Miller I.J."/>
            <person name="Vanee N."/>
            <person name="Fong S.S."/>
            <person name="Lim-Fong G.E."/>
            <person name="Kwan J.C."/>
        </authorList>
    </citation>
    <scope>NUCLEOTIDE SEQUENCE [LARGE SCALE GENOMIC DNA]</scope>
    <source>
        <strain evidence="13">AB1-4</strain>
    </source>
</reference>
<dbReference type="GO" id="GO:0005886">
    <property type="term" value="C:plasma membrane"/>
    <property type="evidence" value="ECO:0007669"/>
    <property type="project" value="UniProtKB-SubCell"/>
</dbReference>
<dbReference type="InterPro" id="IPR023058">
    <property type="entry name" value="PPIase_PpiC_CS"/>
</dbReference>
<dbReference type="AlphaFoldDB" id="A0A1D2QTX0"/>
<dbReference type="InterPro" id="IPR000297">
    <property type="entry name" value="PPIase_PpiC"/>
</dbReference>
<feature type="domain" description="PpiC" evidence="12">
    <location>
        <begin position="267"/>
        <end position="362"/>
    </location>
</feature>
<evidence type="ECO:0000313" key="13">
    <source>
        <dbReference type="EMBL" id="ODS24983.1"/>
    </source>
</evidence>
<evidence type="ECO:0000256" key="8">
    <source>
        <dbReference type="ARBA" id="ARBA00038408"/>
    </source>
</evidence>
<evidence type="ECO:0000256" key="1">
    <source>
        <dbReference type="ARBA" id="ARBA00004382"/>
    </source>
</evidence>